<name>A0AB39BNU4_9BACI</name>
<evidence type="ECO:0000256" key="1">
    <source>
        <dbReference type="SAM" id="Phobius"/>
    </source>
</evidence>
<dbReference type="Pfam" id="PF09648">
    <property type="entry name" value="YycI"/>
    <property type="match status" value="1"/>
</dbReference>
<dbReference type="RefSeq" id="WP_368502944.1">
    <property type="nucleotide sequence ID" value="NZ_CP162551.1"/>
</dbReference>
<keyword evidence="1" id="KW-0812">Transmembrane</keyword>
<protein>
    <submittedName>
        <fullName evidence="3">Two-component system regulatory protein YycI</fullName>
    </submittedName>
</protein>
<sequence length="256" mass="29438">MNWNRTKTIFIITFLFLNIFLTWQLIDKNNSNQMNMIAQATIQEVLRDNNVRIDVELPEETISAGHVLGKTVPFSERQMSALSNQEAELVDGTTIISTLDEPVPLREEQFSQDLSQFLNSYVTNGNEYRFGRFDTEERQVLLQQTYEEKTAHAFEAEPLLLQLNEDGEIVGYQQSYYEFEPTGREREVLSSIKAIEVLLNAQYIGVNNTVTHVEFGYYSFYSPQGGAQVFAPMWRVTVEGETYLVHAINPEIQQLS</sequence>
<evidence type="ECO:0000313" key="3">
    <source>
        <dbReference type="EMBL" id="XDI35369.1"/>
    </source>
</evidence>
<gene>
    <name evidence="3" type="ORF">AB3N04_11615</name>
</gene>
<evidence type="ECO:0000259" key="2">
    <source>
        <dbReference type="Pfam" id="PF09648"/>
    </source>
</evidence>
<reference evidence="3" key="1">
    <citation type="submission" date="2024-07" db="EMBL/GenBank/DDBJ databases">
        <title>Identification and characteristics of an arsenic-resistant bacterial isolate, which belongs to a novel species.</title>
        <authorList>
            <person name="Juszczyk A."/>
            <person name="Kowalczyk A."/>
            <person name="Was K."/>
            <person name="Kosowicz W."/>
            <person name="Budzyn A."/>
            <person name="Latowski D."/>
        </authorList>
    </citation>
    <scope>NUCLEOTIDE SEQUENCE</scope>
    <source>
        <strain evidence="3">As8PL</strain>
    </source>
</reference>
<dbReference type="AlphaFoldDB" id="A0AB39BNU4"/>
<feature type="domain" description="Regulatory protein YycH-like" evidence="2">
    <location>
        <begin position="32"/>
        <end position="247"/>
    </location>
</feature>
<dbReference type="InterPro" id="IPR018604">
    <property type="entry name" value="YycI-like"/>
</dbReference>
<feature type="transmembrane region" description="Helical" evidence="1">
    <location>
        <begin position="9"/>
        <end position="26"/>
    </location>
</feature>
<dbReference type="EMBL" id="CP162551">
    <property type="protein sequence ID" value="XDI35369.1"/>
    <property type="molecule type" value="Genomic_DNA"/>
</dbReference>
<proteinExistence type="predicted"/>
<organism evidence="3">
    <name type="scientific">Alkalihalophilus sp. As8PL</name>
    <dbReference type="NCBI Taxonomy" id="3237103"/>
    <lineage>
        <taxon>Bacteria</taxon>
        <taxon>Bacillati</taxon>
        <taxon>Bacillota</taxon>
        <taxon>Bacilli</taxon>
        <taxon>Bacillales</taxon>
        <taxon>Bacillaceae</taxon>
        <taxon>Alkalihalophilus</taxon>
    </lineage>
</organism>
<keyword evidence="1" id="KW-0472">Membrane</keyword>
<accession>A0AB39BNU4</accession>
<keyword evidence="1" id="KW-1133">Transmembrane helix</keyword>
<dbReference type="GO" id="GO:0016020">
    <property type="term" value="C:membrane"/>
    <property type="evidence" value="ECO:0007669"/>
    <property type="project" value="InterPro"/>
</dbReference>
<dbReference type="Gene3D" id="2.40.128.690">
    <property type="entry name" value="YycH protein, domain 3-like"/>
    <property type="match status" value="1"/>
</dbReference>